<evidence type="ECO:0000256" key="2">
    <source>
        <dbReference type="ARBA" id="ARBA00022801"/>
    </source>
</evidence>
<dbReference type="SUPFAM" id="SSF55811">
    <property type="entry name" value="Nudix"/>
    <property type="match status" value="1"/>
</dbReference>
<dbReference type="PANTHER" id="PTHR43046">
    <property type="entry name" value="GDP-MANNOSE MANNOSYL HYDROLASE"/>
    <property type="match status" value="1"/>
</dbReference>
<dbReference type="STRING" id="449659.IV66_GL000862"/>
<dbReference type="PANTHER" id="PTHR43046:SF2">
    <property type="entry name" value="8-OXO-DGTP DIPHOSPHATASE-RELATED"/>
    <property type="match status" value="1"/>
</dbReference>
<evidence type="ECO:0000259" key="3">
    <source>
        <dbReference type="PROSITE" id="PS51462"/>
    </source>
</evidence>
<dbReference type="InterPro" id="IPR020476">
    <property type="entry name" value="Nudix_hydrolase"/>
</dbReference>
<comment type="caution">
    <text evidence="4">The sequence shown here is derived from an EMBL/GenBank/DDBJ whole genome shotgun (WGS) entry which is preliminary data.</text>
</comment>
<keyword evidence="5" id="KW-1185">Reference proteome</keyword>
<dbReference type="InterPro" id="IPR015797">
    <property type="entry name" value="NUDIX_hydrolase-like_dom_sf"/>
</dbReference>
<dbReference type="PROSITE" id="PS51462">
    <property type="entry name" value="NUDIX"/>
    <property type="match status" value="1"/>
</dbReference>
<reference evidence="4 5" key="1">
    <citation type="journal article" date="2015" name="Genome Announc.">
        <title>Expanding the biotechnology potential of lactobacilli through comparative genomics of 213 strains and associated genera.</title>
        <authorList>
            <person name="Sun Z."/>
            <person name="Harris H.M."/>
            <person name="McCann A."/>
            <person name="Guo C."/>
            <person name="Argimon S."/>
            <person name="Zhang W."/>
            <person name="Yang X."/>
            <person name="Jeffery I.B."/>
            <person name="Cooney J.C."/>
            <person name="Kagawa T.F."/>
            <person name="Liu W."/>
            <person name="Song Y."/>
            <person name="Salvetti E."/>
            <person name="Wrobel A."/>
            <person name="Rasinkangas P."/>
            <person name="Parkhill J."/>
            <person name="Rea M.C."/>
            <person name="O'Sullivan O."/>
            <person name="Ritari J."/>
            <person name="Douillard F.P."/>
            <person name="Paul Ross R."/>
            <person name="Yang R."/>
            <person name="Briner A.E."/>
            <person name="Felis G.E."/>
            <person name="de Vos W.M."/>
            <person name="Barrangou R."/>
            <person name="Klaenhammer T.R."/>
            <person name="Caufield P.W."/>
            <person name="Cui Y."/>
            <person name="Zhang H."/>
            <person name="O'Toole P.W."/>
        </authorList>
    </citation>
    <scope>NUCLEOTIDE SEQUENCE [LARGE SCALE GENOMIC DNA]</scope>
    <source>
        <strain evidence="4 5">NBRC 103219</strain>
    </source>
</reference>
<dbReference type="PATRIC" id="fig|449659.4.peg.868"/>
<proteinExistence type="predicted"/>
<dbReference type="Pfam" id="PF00293">
    <property type="entry name" value="NUDIX"/>
    <property type="match status" value="1"/>
</dbReference>
<evidence type="ECO:0000313" key="5">
    <source>
        <dbReference type="Proteomes" id="UP000051886"/>
    </source>
</evidence>
<evidence type="ECO:0000313" key="4">
    <source>
        <dbReference type="EMBL" id="KRN95840.1"/>
    </source>
</evidence>
<evidence type="ECO:0000256" key="1">
    <source>
        <dbReference type="ARBA" id="ARBA00001946"/>
    </source>
</evidence>
<dbReference type="GO" id="GO:0016787">
    <property type="term" value="F:hydrolase activity"/>
    <property type="evidence" value="ECO:0007669"/>
    <property type="project" value="UniProtKB-KW"/>
</dbReference>
<dbReference type="EMBL" id="JQCN01000069">
    <property type="protein sequence ID" value="KRN95840.1"/>
    <property type="molecule type" value="Genomic_DNA"/>
</dbReference>
<dbReference type="CDD" id="cd04677">
    <property type="entry name" value="NUDIX_Hydrolase"/>
    <property type="match status" value="1"/>
</dbReference>
<dbReference type="AlphaFoldDB" id="A0A0R2L331"/>
<dbReference type="PRINTS" id="PR00502">
    <property type="entry name" value="NUDIXFAMILY"/>
</dbReference>
<gene>
    <name evidence="4" type="ORF">IV66_GL000862</name>
</gene>
<feature type="domain" description="Nudix hydrolase" evidence="3">
    <location>
        <begin position="18"/>
        <end position="149"/>
    </location>
</feature>
<dbReference type="RefSeq" id="WP_017867772.1">
    <property type="nucleotide sequence ID" value="NZ_BJYB01000006.1"/>
</dbReference>
<keyword evidence="2 4" id="KW-0378">Hydrolase</keyword>
<dbReference type="Proteomes" id="UP000051886">
    <property type="component" value="Unassembled WGS sequence"/>
</dbReference>
<accession>A0A0R2L331</accession>
<dbReference type="OrthoDB" id="9787476at2"/>
<protein>
    <submittedName>
        <fullName evidence="4">Phosphohydrolase, MutT nudix family protein</fullName>
    </submittedName>
</protein>
<dbReference type="Gene3D" id="3.90.79.10">
    <property type="entry name" value="Nucleoside Triphosphate Pyrophosphohydrolase"/>
    <property type="match status" value="1"/>
</dbReference>
<comment type="cofactor">
    <cofactor evidence="1">
        <name>Mg(2+)</name>
        <dbReference type="ChEBI" id="CHEBI:18420"/>
    </cofactor>
</comment>
<name>A0A0R2L331_9LACO</name>
<organism evidence="4 5">
    <name type="scientific">Ligilactobacillus pobuzihii</name>
    <dbReference type="NCBI Taxonomy" id="449659"/>
    <lineage>
        <taxon>Bacteria</taxon>
        <taxon>Bacillati</taxon>
        <taxon>Bacillota</taxon>
        <taxon>Bacilli</taxon>
        <taxon>Lactobacillales</taxon>
        <taxon>Lactobacillaceae</taxon>
        <taxon>Ligilactobacillus</taxon>
    </lineage>
</organism>
<sequence>MSDYIKDIRSKVGNMPIILNAVAGAVVDNDHKILLQERSDTHNWSLPGGYMEYGETFLETLNREMKEDSGLTVEVVDMVDTFEQGFTTYPNGDQAQVISRLYVVEPAGGSLLTEETDETLSLKYFSFSELPPLLNQQNLDMIKATAKYFHEDF</sequence>
<dbReference type="InterPro" id="IPR000086">
    <property type="entry name" value="NUDIX_hydrolase_dom"/>
</dbReference>